<comment type="caution">
    <text evidence="2">The sequence shown here is derived from an EMBL/GenBank/DDBJ whole genome shotgun (WGS) entry which is preliminary data.</text>
</comment>
<feature type="compositionally biased region" description="Basic and acidic residues" evidence="1">
    <location>
        <begin position="168"/>
        <end position="178"/>
    </location>
</feature>
<feature type="region of interest" description="Disordered" evidence="1">
    <location>
        <begin position="628"/>
        <end position="745"/>
    </location>
</feature>
<dbReference type="Proteomes" id="UP001596028">
    <property type="component" value="Unassembled WGS sequence"/>
</dbReference>
<feature type="compositionally biased region" description="Polar residues" evidence="1">
    <location>
        <begin position="778"/>
        <end position="787"/>
    </location>
</feature>
<feature type="compositionally biased region" description="Low complexity" evidence="1">
    <location>
        <begin position="547"/>
        <end position="561"/>
    </location>
</feature>
<accession>A0ABV9FE53</accession>
<feature type="compositionally biased region" description="Low complexity" evidence="1">
    <location>
        <begin position="724"/>
        <end position="734"/>
    </location>
</feature>
<feature type="region of interest" description="Disordered" evidence="1">
    <location>
        <begin position="240"/>
        <end position="565"/>
    </location>
</feature>
<keyword evidence="3" id="KW-1185">Reference proteome</keyword>
<feature type="compositionally biased region" description="Basic and acidic residues" evidence="1">
    <location>
        <begin position="46"/>
        <end position="66"/>
    </location>
</feature>
<organism evidence="2 3">
    <name type="scientific">Cohnella hongkongensis</name>
    <dbReference type="NCBI Taxonomy" id="178337"/>
    <lineage>
        <taxon>Bacteria</taxon>
        <taxon>Bacillati</taxon>
        <taxon>Bacillota</taxon>
        <taxon>Bacilli</taxon>
        <taxon>Bacillales</taxon>
        <taxon>Paenibacillaceae</taxon>
        <taxon>Cohnella</taxon>
    </lineage>
</organism>
<feature type="compositionally biased region" description="Basic and acidic residues" evidence="1">
    <location>
        <begin position="186"/>
        <end position="198"/>
    </location>
</feature>
<protein>
    <submittedName>
        <fullName evidence="2">Uncharacterized protein</fullName>
    </submittedName>
</protein>
<feature type="compositionally biased region" description="Basic and acidic residues" evidence="1">
    <location>
        <begin position="369"/>
        <end position="412"/>
    </location>
</feature>
<evidence type="ECO:0000256" key="1">
    <source>
        <dbReference type="SAM" id="MobiDB-lite"/>
    </source>
</evidence>
<feature type="compositionally biased region" description="Low complexity" evidence="1">
    <location>
        <begin position="245"/>
        <end position="269"/>
    </location>
</feature>
<evidence type="ECO:0000313" key="3">
    <source>
        <dbReference type="Proteomes" id="UP001596028"/>
    </source>
</evidence>
<reference evidence="3" key="1">
    <citation type="journal article" date="2019" name="Int. J. Syst. Evol. Microbiol.">
        <title>The Global Catalogue of Microorganisms (GCM) 10K type strain sequencing project: providing services to taxonomists for standard genome sequencing and annotation.</title>
        <authorList>
            <consortium name="The Broad Institute Genomics Platform"/>
            <consortium name="The Broad Institute Genome Sequencing Center for Infectious Disease"/>
            <person name="Wu L."/>
            <person name="Ma J."/>
        </authorList>
    </citation>
    <scope>NUCLEOTIDE SEQUENCE [LARGE SCALE GENOMIC DNA]</scope>
    <source>
        <strain evidence="3">CCUG 49571</strain>
    </source>
</reference>
<sequence length="1015" mass="105934">MRNGGSRRSAGAASAHARFAGEIAGKYGPIRSGVRSGRPLVFRAAPSDRRAPVRPERDRTLLRAPERPQAGPAAPAREKPEIRYRDVVRERPAAAGKDRIVEREKVVERERVVERRTVVVREAVRIIVEQRLIRETALSADVRGRAEEPAAPSRTRPGSSASAQPSRRTKESPADRAAEAAPEAEASSREREEEERGSFEGGGLAASRGTASPAGKSTFAERLAHRAAWPLSAKANAAFRRTRGRAPAAGLRLRVQAPGEAGSRKGSASRSRRKEADPDGGSRAQKSSPAYAQLLFVHPKLRADRGLPAGGALAPDRGERAHRPERPTTEEEPRLTARTDGTAEARHTGADRGRPAEGQRGSGLPDGVRAQRERPEGAPRSPEARSADGPHEGLERAEGRSVEASRDSERRPTVGGPSGHSPQEARSAAGPSDRPAGEPRGGTDGAALADGAPVQFGNRPVYRLSDALRPGLSQPDRGQRGSPFGRPQASGMSRAAGTAEPRPPLGGRSGLLRKPDADSPVRLIYRSLAERGRPVAAKRSPRREAKAAAGNRSAASEASGRVSARAREALPQAETRLGLTAGSLKLSHRLTGRLSGIGAAGRNAFTEAGKTAERASARANVAGELAAAREDARRMSAGQERLSEDGARTGERGAEPGGGPRSPAVRARRETGAPSQSGESDAPRLSGYLKAAPTGGSSTIRPGRLVFPVRRERTQDGRAGHRTAASPSGSSSRAGGIGRQGAPVPAERRDLSAALRGLGASVFPPAGAGRIPQARTAFLSTGPSRQATAGLAEEARRRGGTGAETLATAVRPASGSERSSPPPGSAAGALAGGRPAVGGTRPPLAPLERASQRRSPGPAEGFGGPARPQSRPPSPSPSAPTLRWMQLPRRIRDLPGEETAAQSGRPDAPGSPLAHAALSAGRKRTAESVPLPAAEPSASPGEPDASLEYRRPAPAAAAGTSPGRSGTPEPAAEISAEALQKAIRKLAQLHPDQLADQVYQSLVRRIKLEQRLHGF</sequence>
<feature type="compositionally biased region" description="Basic and acidic residues" evidence="1">
    <location>
        <begin position="316"/>
        <end position="357"/>
    </location>
</feature>
<feature type="region of interest" description="Disordered" evidence="1">
    <location>
        <begin position="137"/>
        <end position="219"/>
    </location>
</feature>
<feature type="compositionally biased region" description="Low complexity" evidence="1">
    <location>
        <begin position="927"/>
        <end position="967"/>
    </location>
</feature>
<feature type="region of interest" description="Disordered" evidence="1">
    <location>
        <begin position="45"/>
        <end position="95"/>
    </location>
</feature>
<feature type="compositionally biased region" description="Basic and acidic residues" evidence="1">
    <location>
        <begin position="641"/>
        <end position="654"/>
    </location>
</feature>
<feature type="region of interest" description="Disordered" evidence="1">
    <location>
        <begin position="774"/>
        <end position="973"/>
    </location>
</feature>
<gene>
    <name evidence="2" type="ORF">ACFO3S_18230</name>
</gene>
<feature type="compositionally biased region" description="Basic and acidic residues" evidence="1">
    <location>
        <begin position="76"/>
        <end position="95"/>
    </location>
</feature>
<feature type="compositionally biased region" description="Polar residues" evidence="1">
    <location>
        <begin position="156"/>
        <end position="166"/>
    </location>
</feature>
<name>A0ABV9FE53_9BACL</name>
<feature type="compositionally biased region" description="Low complexity" evidence="1">
    <location>
        <begin position="811"/>
        <end position="839"/>
    </location>
</feature>
<feature type="compositionally biased region" description="Basic and acidic residues" evidence="1">
    <location>
        <begin position="709"/>
        <end position="719"/>
    </location>
</feature>
<proteinExistence type="predicted"/>
<dbReference type="EMBL" id="JBHSEP010000014">
    <property type="protein sequence ID" value="MFC4600191.1"/>
    <property type="molecule type" value="Genomic_DNA"/>
</dbReference>
<dbReference type="RefSeq" id="WP_378099069.1">
    <property type="nucleotide sequence ID" value="NZ_JBHSEP010000014.1"/>
</dbReference>
<evidence type="ECO:0000313" key="2">
    <source>
        <dbReference type="EMBL" id="MFC4600191.1"/>
    </source>
</evidence>